<comment type="caution">
    <text evidence="3">The sequence shown here is derived from an EMBL/GenBank/DDBJ whole genome shotgun (WGS) entry which is preliminary data.</text>
</comment>
<dbReference type="Pfam" id="PF02604">
    <property type="entry name" value="PhdYeFM_antitox"/>
    <property type="match status" value="1"/>
</dbReference>
<gene>
    <name evidence="3" type="ORF">H8D96_21740</name>
</gene>
<dbReference type="Gene3D" id="3.40.1620.10">
    <property type="entry name" value="YefM-like domain"/>
    <property type="match status" value="1"/>
</dbReference>
<dbReference type="InterPro" id="IPR036165">
    <property type="entry name" value="YefM-like_sf"/>
</dbReference>
<dbReference type="EMBL" id="JACNIG010000456">
    <property type="protein sequence ID" value="MBC8434540.1"/>
    <property type="molecule type" value="Genomic_DNA"/>
</dbReference>
<dbReference type="SUPFAM" id="SSF143120">
    <property type="entry name" value="YefM-like"/>
    <property type="match status" value="1"/>
</dbReference>
<evidence type="ECO:0000313" key="4">
    <source>
        <dbReference type="Proteomes" id="UP000605201"/>
    </source>
</evidence>
<dbReference type="Proteomes" id="UP000605201">
    <property type="component" value="Unassembled WGS sequence"/>
</dbReference>
<sequence length="94" mass="10790">MLENQYSIAEAKNKLPSIIHSVEKGPSVKLTRRGRPVAVLLSIQEYERLSQKKEGFWRALKAFRKLAEKEGIEISNADFKGLRDYSPGREVDWS</sequence>
<protein>
    <recommendedName>
        <fullName evidence="2">Antitoxin</fullName>
    </recommendedName>
</protein>
<organism evidence="3 4">
    <name type="scientific">Candidatus Desulfatibia vada</name>
    <dbReference type="NCBI Taxonomy" id="2841696"/>
    <lineage>
        <taxon>Bacteria</taxon>
        <taxon>Pseudomonadati</taxon>
        <taxon>Thermodesulfobacteriota</taxon>
        <taxon>Desulfobacteria</taxon>
        <taxon>Desulfobacterales</taxon>
        <taxon>Desulfobacterales incertae sedis</taxon>
        <taxon>Candidatus Desulfatibia</taxon>
    </lineage>
</organism>
<evidence type="ECO:0000256" key="1">
    <source>
        <dbReference type="ARBA" id="ARBA00009981"/>
    </source>
</evidence>
<comment type="function">
    <text evidence="2">Antitoxin component of a type II toxin-antitoxin (TA) system.</text>
</comment>
<comment type="similarity">
    <text evidence="1 2">Belongs to the phD/YefM antitoxin family.</text>
</comment>
<accession>A0A8J6TV55</accession>
<reference evidence="3 4" key="1">
    <citation type="submission" date="2020-08" db="EMBL/GenBank/DDBJ databases">
        <title>Bridging the membrane lipid divide: bacteria of the FCB group superphylum have the potential to synthesize archaeal ether lipids.</title>
        <authorList>
            <person name="Villanueva L."/>
            <person name="Von Meijenfeldt F.A.B."/>
            <person name="Westbye A.B."/>
            <person name="Yadav S."/>
            <person name="Hopmans E.C."/>
            <person name="Dutilh B.E."/>
            <person name="Sinninghe Damste J.S."/>
        </authorList>
    </citation>
    <scope>NUCLEOTIDE SEQUENCE [LARGE SCALE GENOMIC DNA]</scope>
    <source>
        <strain evidence="3">NIOZ-UU17</strain>
    </source>
</reference>
<proteinExistence type="inferred from homology"/>
<dbReference type="AlphaFoldDB" id="A0A8J6TV55"/>
<evidence type="ECO:0000256" key="2">
    <source>
        <dbReference type="RuleBase" id="RU362080"/>
    </source>
</evidence>
<dbReference type="InterPro" id="IPR006442">
    <property type="entry name" value="Antitoxin_Phd/YefM"/>
</dbReference>
<evidence type="ECO:0000313" key="3">
    <source>
        <dbReference type="EMBL" id="MBC8434540.1"/>
    </source>
</evidence>
<name>A0A8J6TV55_9BACT</name>
<dbReference type="NCBIfam" id="TIGR01552">
    <property type="entry name" value="phd_fam"/>
    <property type="match status" value="1"/>
</dbReference>